<feature type="transmembrane region" description="Helical" evidence="8">
    <location>
        <begin position="310"/>
        <end position="332"/>
    </location>
</feature>
<dbReference type="GO" id="GO:0055085">
    <property type="term" value="P:transmembrane transport"/>
    <property type="evidence" value="ECO:0007669"/>
    <property type="project" value="InterPro"/>
</dbReference>
<dbReference type="PROSITE" id="PS50928">
    <property type="entry name" value="ABC_TM1"/>
    <property type="match status" value="2"/>
</dbReference>
<evidence type="ECO:0000259" key="10">
    <source>
        <dbReference type="PROSITE" id="PS50928"/>
    </source>
</evidence>
<name>A0A5D0NIQ1_9ACTN</name>
<evidence type="ECO:0000256" key="9">
    <source>
        <dbReference type="SAM" id="MobiDB-lite"/>
    </source>
</evidence>
<keyword evidence="3" id="KW-1003">Cell membrane</keyword>
<proteinExistence type="inferred from homology"/>
<dbReference type="Gene3D" id="1.10.3720.10">
    <property type="entry name" value="MetI-like"/>
    <property type="match status" value="2"/>
</dbReference>
<evidence type="ECO:0000313" key="11">
    <source>
        <dbReference type="EMBL" id="TYB44081.1"/>
    </source>
</evidence>
<dbReference type="EMBL" id="VSFG01000005">
    <property type="protein sequence ID" value="TYB44081.1"/>
    <property type="molecule type" value="Genomic_DNA"/>
</dbReference>
<keyword evidence="5 8" id="KW-0812">Transmembrane</keyword>
<feature type="transmembrane region" description="Helical" evidence="8">
    <location>
        <begin position="211"/>
        <end position="234"/>
    </location>
</feature>
<dbReference type="PANTHER" id="PTHR43357">
    <property type="entry name" value="INNER MEMBRANE ABC TRANSPORTER PERMEASE PROTEIN YDCV"/>
    <property type="match status" value="1"/>
</dbReference>
<dbReference type="Proteomes" id="UP000323380">
    <property type="component" value="Unassembled WGS sequence"/>
</dbReference>
<feature type="domain" description="ABC transmembrane type-1" evidence="10">
    <location>
        <begin position="176"/>
        <end position="384"/>
    </location>
</feature>
<sequence length="689" mass="72794">MRRSPARGLGNVPDLHSDHPVRGGRPRLDRDPEHGGHLRRGPGGRPEPAGREGRALDVPRHRHRARGRGVRVAARREAGRGLAPAGRRGRGDPHRAGPDRGDPGGGRPGRGARVMTALRGRGPALALVAFATLLLGWPLVMLLAGTFRSAPPGQGGTWTLSAFPEVFGDSKTYDALWNSVLFSVGATAVAMVVGFSFAFLSVRTTTPGRSLITPVMLLMLALPTLLYAISWGLLGNPEVGLLNKPIEAVFGVSPLNIYSWPGLILVQGLKLSSFCYFLLIGPISTLNTSFEEAAYTSGASRRRTLLSIDLPSLAPTLFGVGILVGIYCMGTFDIPQIIGENAGIDTLSTRIFFYIAASTPARYSAASGISLIMMLCMAVLILLQWRYTGRRGFATVTGKGYTSARWILGRGGRLGTAAIVLLVLVGVLLPASQVALTSFQSVLGMYSGFTLANYTAVLDDPQTVGAFQLTLSLSVAAGLVTMVFATLLVYASNRLGRRLSRYVDVLSLAPLVLPGVVLAAALSWAYLSVPGLRQLYGTTWLCVIGLVVLLVPVASRAAAGALAQIGADLEESARMSGASALRAFRGIVLPLMARSFLAGWLVCSVIMAGVLDVPLLLLPATDANVATLSYSLFSSSAVPTQACALLVLLTALICSLGIAYAVLRHVVLRYAVRTATAGSARRIHVPTSR</sequence>
<feature type="transmembrane region" description="Helical" evidence="8">
    <location>
        <begin position="257"/>
        <end position="279"/>
    </location>
</feature>
<keyword evidence="4" id="KW-0997">Cell inner membrane</keyword>
<dbReference type="Pfam" id="PF00528">
    <property type="entry name" value="BPD_transp_1"/>
    <property type="match status" value="2"/>
</dbReference>
<accession>A0A5D0NIQ1</accession>
<evidence type="ECO:0000256" key="1">
    <source>
        <dbReference type="ARBA" id="ARBA00004429"/>
    </source>
</evidence>
<dbReference type="AlphaFoldDB" id="A0A5D0NIQ1"/>
<feature type="transmembrane region" description="Helical" evidence="8">
    <location>
        <begin position="124"/>
        <end position="144"/>
    </location>
</feature>
<feature type="transmembrane region" description="Helical" evidence="8">
    <location>
        <begin position="535"/>
        <end position="554"/>
    </location>
</feature>
<dbReference type="InterPro" id="IPR000515">
    <property type="entry name" value="MetI-like"/>
</dbReference>
<feature type="transmembrane region" description="Helical" evidence="8">
    <location>
        <begin position="502"/>
        <end position="529"/>
    </location>
</feature>
<evidence type="ECO:0000256" key="8">
    <source>
        <dbReference type="RuleBase" id="RU363032"/>
    </source>
</evidence>
<feature type="compositionally biased region" description="Basic and acidic residues" evidence="9">
    <location>
        <begin position="48"/>
        <end position="59"/>
    </location>
</feature>
<keyword evidence="7 8" id="KW-0472">Membrane</keyword>
<keyword evidence="12" id="KW-1185">Reference proteome</keyword>
<dbReference type="InterPro" id="IPR035906">
    <property type="entry name" value="MetI-like_sf"/>
</dbReference>
<keyword evidence="6 8" id="KW-1133">Transmembrane helix</keyword>
<reference evidence="11 12" key="1">
    <citation type="submission" date="2019-08" db="EMBL/GenBank/DDBJ databases">
        <title>Actinomadura sp. nov. CYP1-5 isolated from mountain soil.</title>
        <authorList>
            <person name="Songsumanus A."/>
            <person name="Kuncharoen N."/>
            <person name="Kudo T."/>
            <person name="Yuki M."/>
            <person name="Igarashi Y."/>
            <person name="Tanasupawat S."/>
        </authorList>
    </citation>
    <scope>NUCLEOTIDE SEQUENCE [LARGE SCALE GENOMIC DNA]</scope>
    <source>
        <strain evidence="11 12">JCM 14158</strain>
    </source>
</reference>
<dbReference type="GO" id="GO:0005886">
    <property type="term" value="C:plasma membrane"/>
    <property type="evidence" value="ECO:0007669"/>
    <property type="project" value="UniProtKB-SubCell"/>
</dbReference>
<feature type="compositionally biased region" description="Basic residues" evidence="9">
    <location>
        <begin position="60"/>
        <end position="69"/>
    </location>
</feature>
<feature type="transmembrane region" description="Helical" evidence="8">
    <location>
        <begin position="363"/>
        <end position="383"/>
    </location>
</feature>
<comment type="caution">
    <text evidence="11">The sequence shown here is derived from an EMBL/GenBank/DDBJ whole genome shotgun (WGS) entry which is preliminary data.</text>
</comment>
<evidence type="ECO:0000256" key="2">
    <source>
        <dbReference type="ARBA" id="ARBA00022448"/>
    </source>
</evidence>
<dbReference type="CDD" id="cd06261">
    <property type="entry name" value="TM_PBP2"/>
    <property type="match status" value="2"/>
</dbReference>
<protein>
    <submittedName>
        <fullName evidence="11">Iron ABC transporter permease</fullName>
    </submittedName>
</protein>
<comment type="subcellular location">
    <subcellularLocation>
        <location evidence="1">Cell inner membrane</location>
        <topology evidence="1">Multi-pass membrane protein</topology>
    </subcellularLocation>
    <subcellularLocation>
        <location evidence="8">Cell membrane</location>
        <topology evidence="8">Multi-pass membrane protein</topology>
    </subcellularLocation>
</comment>
<feature type="transmembrane region" description="Helical" evidence="8">
    <location>
        <begin position="175"/>
        <end position="199"/>
    </location>
</feature>
<organism evidence="11 12">
    <name type="scientific">Actinomadura chibensis</name>
    <dbReference type="NCBI Taxonomy" id="392828"/>
    <lineage>
        <taxon>Bacteria</taxon>
        <taxon>Bacillati</taxon>
        <taxon>Actinomycetota</taxon>
        <taxon>Actinomycetes</taxon>
        <taxon>Streptosporangiales</taxon>
        <taxon>Thermomonosporaceae</taxon>
        <taxon>Actinomadura</taxon>
    </lineage>
</organism>
<feature type="transmembrane region" description="Helical" evidence="8">
    <location>
        <begin position="595"/>
        <end position="618"/>
    </location>
</feature>
<feature type="transmembrane region" description="Helical" evidence="8">
    <location>
        <begin position="466"/>
        <end position="490"/>
    </location>
</feature>
<evidence type="ECO:0000256" key="3">
    <source>
        <dbReference type="ARBA" id="ARBA00022475"/>
    </source>
</evidence>
<evidence type="ECO:0000256" key="7">
    <source>
        <dbReference type="ARBA" id="ARBA00023136"/>
    </source>
</evidence>
<evidence type="ECO:0000256" key="5">
    <source>
        <dbReference type="ARBA" id="ARBA00022692"/>
    </source>
</evidence>
<comment type="similarity">
    <text evidence="8">Belongs to the binding-protein-dependent transport system permease family.</text>
</comment>
<evidence type="ECO:0000313" key="12">
    <source>
        <dbReference type="Proteomes" id="UP000323380"/>
    </source>
</evidence>
<evidence type="ECO:0000256" key="6">
    <source>
        <dbReference type="ARBA" id="ARBA00022989"/>
    </source>
</evidence>
<keyword evidence="2 8" id="KW-0813">Transport</keyword>
<dbReference type="PANTHER" id="PTHR43357:SF4">
    <property type="entry name" value="INNER MEMBRANE ABC TRANSPORTER PERMEASE PROTEIN YDCV"/>
    <property type="match status" value="1"/>
</dbReference>
<feature type="domain" description="ABC transmembrane type-1" evidence="10">
    <location>
        <begin position="467"/>
        <end position="658"/>
    </location>
</feature>
<evidence type="ECO:0000256" key="4">
    <source>
        <dbReference type="ARBA" id="ARBA00022519"/>
    </source>
</evidence>
<feature type="transmembrane region" description="Helical" evidence="8">
    <location>
        <begin position="414"/>
        <end position="436"/>
    </location>
</feature>
<feature type="region of interest" description="Disordered" evidence="9">
    <location>
        <begin position="1"/>
        <end position="113"/>
    </location>
</feature>
<dbReference type="SUPFAM" id="SSF161098">
    <property type="entry name" value="MetI-like"/>
    <property type="match status" value="2"/>
</dbReference>
<feature type="compositionally biased region" description="Basic and acidic residues" evidence="9">
    <location>
        <begin position="15"/>
        <end position="36"/>
    </location>
</feature>
<gene>
    <name evidence="11" type="ORF">FXF69_24305</name>
</gene>
<feature type="transmembrane region" description="Helical" evidence="8">
    <location>
        <begin position="638"/>
        <end position="663"/>
    </location>
</feature>
<dbReference type="STRING" id="1220554.GCA_001552135_06126"/>
<feature type="compositionally biased region" description="Basic and acidic residues" evidence="9">
    <location>
        <begin position="89"/>
        <end position="102"/>
    </location>
</feature>